<dbReference type="InterPro" id="IPR023610">
    <property type="entry name" value="PInositol-4/5-P-5/4-kinase"/>
</dbReference>
<feature type="compositionally biased region" description="Polar residues" evidence="3">
    <location>
        <begin position="444"/>
        <end position="453"/>
    </location>
</feature>
<feature type="compositionally biased region" description="Low complexity" evidence="3">
    <location>
        <begin position="173"/>
        <end position="207"/>
    </location>
</feature>
<feature type="compositionally biased region" description="Low complexity" evidence="3">
    <location>
        <begin position="510"/>
        <end position="522"/>
    </location>
</feature>
<dbReference type="RefSeq" id="XP_005848192.1">
    <property type="nucleotide sequence ID" value="XM_005848130.1"/>
</dbReference>
<sequence>MMLKYVRHAEANPETLLTRFYGVHRVKPSHGRKVRFVVMNNVFRTDLDLHRKYDLKGSTYGRTAGPRPSSAAICKDLDLDVCFKVDPKLQARVAAQLAADAAFLEEIRVMDYSMLLGVHRRHLGETSASPLNTDKEDDDAYLSAEEAAGLDEAEGSDEGSEEEEGEGSYAFHPASSASLLPPTSSGSLLPATSSGSFAGPPAALRQAADSRRARRSSSGLAVAPTPDTDADVMRSVHSMTVEQQAQQLSPRPESRSPSFLLKGAWRSFTAGSGQRRGSQPQLAPALGQQPGQTQQPPASAQITPRVQPSILPTPRMAAAAPVPQLLPNGSSRLQPPAAASPGIGAALRAAAAFEADAGGEAAADAAPAQPAMNGEAGGRRQAKARQAEPRLEQQLAQQLAQQLRLEEGQEAAAGEQLDPLPTWRSDAVQLPEQFLLPDGIPVSPTASLDTTGSMHRGRGRQAWLLRLSRRALHAAIAAPALGSILEQPGSGREQEQEEEPQAGEERQRQGEAAQAAAADAAAGAGGGGEPGSASESTPQPGAPAYHPHRAPFGGSTASPQPPLVAAAAAVDASPASSLASSAATMPTSAFASAAAPRGLPLPGGVPRIALQAVPQPSLQPAGESNDWMEYAQSVSDAGLSGHGSDLRSSSRRQRSATPDSDAASTPISSYRRHTTPLPAGGGIVDVSRLLQQGGSPSPPVAPSGRGPASAPATSRPPAAVSTGGSGGGAVHRLAHAAGPEPPPPPSGSATARPAAADSASEAPSPDQPTPASGGSRGRDGTGLARTASAPAGALLAAATVEGQRRHLAHHRGMSMVVGREASVVDLASPEAAAVAGRITTRLPRKVTDQLVQDLVKLARYRMVGAISHSPSARQSRVPTTVLAARHMRRSSGGASPHAHHHHHSSQDEAGAVTPGGPGAGPGEEAAPPPRLGMGMPAVAVSQQAGQGPEEVVLFFGIIDFLQEYNMRKMLEHSFKAVVQDAKGISVVEPRAYAKRFLKFMDRVFPPPGSSGSNA</sequence>
<feature type="region of interest" description="Disordered" evidence="3">
    <location>
        <begin position="483"/>
        <end position="785"/>
    </location>
</feature>
<dbReference type="InterPro" id="IPR027484">
    <property type="entry name" value="PInositol-4-P-5-kinase_N"/>
</dbReference>
<dbReference type="AlphaFoldDB" id="E1ZDV3"/>
<dbReference type="EC" id="2.7.1.68" evidence="1"/>
<dbReference type="PANTHER" id="PTHR23086:SF8">
    <property type="entry name" value="PHOSPHATIDYLINOSITOL 5-PHOSPHATE 4-KINASE, ISOFORM A"/>
    <property type="match status" value="1"/>
</dbReference>
<gene>
    <name evidence="5" type="ORF">CHLNCDRAFT_145618</name>
</gene>
<evidence type="ECO:0000313" key="5">
    <source>
        <dbReference type="EMBL" id="EFN56090.1"/>
    </source>
</evidence>
<feature type="compositionally biased region" description="Low complexity" evidence="3">
    <location>
        <begin position="361"/>
        <end position="374"/>
    </location>
</feature>
<dbReference type="InParanoid" id="E1ZDV3"/>
<feature type="region of interest" description="Disordered" evidence="3">
    <location>
        <begin position="888"/>
        <end position="934"/>
    </location>
</feature>
<dbReference type="OrthoDB" id="70770at2759"/>
<dbReference type="GO" id="GO:0005886">
    <property type="term" value="C:plasma membrane"/>
    <property type="evidence" value="ECO:0007669"/>
    <property type="project" value="TreeGrafter"/>
</dbReference>
<dbReference type="KEGG" id="cvr:CHLNCDRAFT_145618"/>
<evidence type="ECO:0000256" key="1">
    <source>
        <dbReference type="ARBA" id="ARBA00012172"/>
    </source>
</evidence>
<keyword evidence="2" id="KW-0067">ATP-binding</keyword>
<dbReference type="GO" id="GO:0005524">
    <property type="term" value="F:ATP binding"/>
    <property type="evidence" value="ECO:0007669"/>
    <property type="project" value="UniProtKB-UniRule"/>
</dbReference>
<feature type="compositionally biased region" description="Low complexity" evidence="3">
    <location>
        <begin position="279"/>
        <end position="301"/>
    </location>
</feature>
<feature type="region of interest" description="Disordered" evidence="3">
    <location>
        <begin position="270"/>
        <end position="302"/>
    </location>
</feature>
<feature type="compositionally biased region" description="Low complexity" evidence="3">
    <location>
        <begin position="747"/>
        <end position="764"/>
    </location>
</feature>
<reference evidence="5 6" key="1">
    <citation type="journal article" date="2010" name="Plant Cell">
        <title>The Chlorella variabilis NC64A genome reveals adaptation to photosymbiosis, coevolution with viruses, and cryptic sex.</title>
        <authorList>
            <person name="Blanc G."/>
            <person name="Duncan G."/>
            <person name="Agarkova I."/>
            <person name="Borodovsky M."/>
            <person name="Gurnon J."/>
            <person name="Kuo A."/>
            <person name="Lindquist E."/>
            <person name="Lucas S."/>
            <person name="Pangilinan J."/>
            <person name="Polle J."/>
            <person name="Salamov A."/>
            <person name="Terry A."/>
            <person name="Yamada T."/>
            <person name="Dunigan D.D."/>
            <person name="Grigoriev I.V."/>
            <person name="Claverie J.M."/>
            <person name="Van Etten J.L."/>
        </authorList>
    </citation>
    <scope>NUCLEOTIDE SEQUENCE [LARGE SCALE GENOMIC DNA]</scope>
    <source>
        <strain evidence="5 6">NC64A</strain>
    </source>
</reference>
<feature type="region of interest" description="Disordered" evidence="3">
    <location>
        <begin position="147"/>
        <end position="258"/>
    </location>
</feature>
<dbReference type="PROSITE" id="PS51455">
    <property type="entry name" value="PIPK"/>
    <property type="match status" value="1"/>
</dbReference>
<dbReference type="Gene3D" id="3.30.800.10">
    <property type="entry name" value="Phosphatidylinositol Phosphate Kinase II Beta"/>
    <property type="match status" value="1"/>
</dbReference>
<dbReference type="Gene3D" id="3.30.810.10">
    <property type="entry name" value="2-Layer Sandwich"/>
    <property type="match status" value="2"/>
</dbReference>
<keyword evidence="2" id="KW-0808">Transferase</keyword>
<name>E1ZDV3_CHLVA</name>
<dbReference type="STRING" id="554065.E1ZDV3"/>
<dbReference type="Proteomes" id="UP000008141">
    <property type="component" value="Unassembled WGS sequence"/>
</dbReference>
<protein>
    <recommendedName>
        <fullName evidence="1">1-phosphatidylinositol-4-phosphate 5-kinase</fullName>
        <ecNumber evidence="1">2.7.1.68</ecNumber>
    </recommendedName>
</protein>
<keyword evidence="2" id="KW-0547">Nucleotide-binding</keyword>
<dbReference type="InterPro" id="IPR002498">
    <property type="entry name" value="PInositol-4-P-4/5-kinase_core"/>
</dbReference>
<proteinExistence type="predicted"/>
<dbReference type="GO" id="GO:0016308">
    <property type="term" value="F:1-phosphatidylinositol-4-phosphate 5-kinase activity"/>
    <property type="evidence" value="ECO:0007669"/>
    <property type="project" value="UniProtKB-EC"/>
</dbReference>
<accession>E1ZDV3</accession>
<dbReference type="eggNOG" id="KOG0229">
    <property type="taxonomic scope" value="Eukaryota"/>
</dbReference>
<evidence type="ECO:0000259" key="4">
    <source>
        <dbReference type="PROSITE" id="PS51455"/>
    </source>
</evidence>
<evidence type="ECO:0000313" key="6">
    <source>
        <dbReference type="Proteomes" id="UP000008141"/>
    </source>
</evidence>
<feature type="region of interest" description="Disordered" evidence="3">
    <location>
        <begin position="361"/>
        <end position="392"/>
    </location>
</feature>
<feature type="compositionally biased region" description="Low complexity" evidence="3">
    <location>
        <begin position="563"/>
        <end position="607"/>
    </location>
</feature>
<feature type="compositionally biased region" description="Acidic residues" evidence="3">
    <location>
        <begin position="148"/>
        <end position="166"/>
    </location>
</feature>
<feature type="compositionally biased region" description="Low complexity" evidence="3">
    <location>
        <begin position="702"/>
        <end position="722"/>
    </location>
</feature>
<dbReference type="GO" id="GO:0046854">
    <property type="term" value="P:phosphatidylinositol phosphate biosynthetic process"/>
    <property type="evidence" value="ECO:0007669"/>
    <property type="project" value="TreeGrafter"/>
</dbReference>
<dbReference type="SUPFAM" id="SSF56104">
    <property type="entry name" value="SAICAR synthase-like"/>
    <property type="match status" value="2"/>
</dbReference>
<dbReference type="OMA" id="SRRRACI"/>
<dbReference type="EMBL" id="GL433843">
    <property type="protein sequence ID" value="EFN56090.1"/>
    <property type="molecule type" value="Genomic_DNA"/>
</dbReference>
<dbReference type="Pfam" id="PF01504">
    <property type="entry name" value="PIP5K"/>
    <property type="match status" value="2"/>
</dbReference>
<dbReference type="GeneID" id="17355510"/>
<evidence type="ECO:0000256" key="3">
    <source>
        <dbReference type="SAM" id="MobiDB-lite"/>
    </source>
</evidence>
<feature type="domain" description="PIPK" evidence="4">
    <location>
        <begin position="1"/>
        <end position="1004"/>
    </location>
</feature>
<dbReference type="PANTHER" id="PTHR23086">
    <property type="entry name" value="PHOSPHATIDYLINOSITOL-4-PHOSPHATE 5-KINASE"/>
    <property type="match status" value="1"/>
</dbReference>
<organism evidence="6">
    <name type="scientific">Chlorella variabilis</name>
    <name type="common">Green alga</name>
    <dbReference type="NCBI Taxonomy" id="554065"/>
    <lineage>
        <taxon>Eukaryota</taxon>
        <taxon>Viridiplantae</taxon>
        <taxon>Chlorophyta</taxon>
        <taxon>core chlorophytes</taxon>
        <taxon>Trebouxiophyceae</taxon>
        <taxon>Chlorellales</taxon>
        <taxon>Chlorellaceae</taxon>
        <taxon>Chlorella clade</taxon>
        <taxon>Chlorella</taxon>
    </lineage>
</organism>
<feature type="region of interest" description="Disordered" evidence="3">
    <location>
        <begin position="435"/>
        <end position="456"/>
    </location>
</feature>
<dbReference type="InterPro" id="IPR027483">
    <property type="entry name" value="PInositol-4-P-4/5-kinase_C_sf"/>
</dbReference>
<keyword evidence="2" id="KW-0418">Kinase</keyword>
<feature type="compositionally biased region" description="Polar residues" evidence="3">
    <location>
        <begin position="237"/>
        <end position="249"/>
    </location>
</feature>
<evidence type="ECO:0000256" key="2">
    <source>
        <dbReference type="PROSITE-ProRule" id="PRU00781"/>
    </source>
</evidence>
<dbReference type="SMART" id="SM00330">
    <property type="entry name" value="PIPKc"/>
    <property type="match status" value="1"/>
</dbReference>
<feature type="compositionally biased region" description="Polar residues" evidence="3">
    <location>
        <begin position="656"/>
        <end position="668"/>
    </location>
</feature>
<keyword evidence="6" id="KW-1185">Reference proteome</keyword>